<evidence type="ECO:0000256" key="2">
    <source>
        <dbReference type="SAM" id="Phobius"/>
    </source>
</evidence>
<evidence type="ECO:0008006" key="4">
    <source>
        <dbReference type="Google" id="ProtNLM"/>
    </source>
</evidence>
<proteinExistence type="predicted"/>
<feature type="compositionally biased region" description="Basic and acidic residues" evidence="1">
    <location>
        <begin position="803"/>
        <end position="864"/>
    </location>
</feature>
<feature type="compositionally biased region" description="Basic and acidic residues" evidence="1">
    <location>
        <begin position="603"/>
        <end position="619"/>
    </location>
</feature>
<feature type="compositionally biased region" description="Low complexity" evidence="1">
    <location>
        <begin position="971"/>
        <end position="982"/>
    </location>
</feature>
<feature type="compositionally biased region" description="Basic and acidic residues" evidence="1">
    <location>
        <begin position="983"/>
        <end position="1000"/>
    </location>
</feature>
<feature type="region of interest" description="Disordered" evidence="1">
    <location>
        <begin position="534"/>
        <end position="571"/>
    </location>
</feature>
<feature type="compositionally biased region" description="Basic and acidic residues" evidence="1">
    <location>
        <begin position="780"/>
        <end position="796"/>
    </location>
</feature>
<protein>
    <recommendedName>
        <fullName evidence="4">Methyl-accepting transducer domain-containing protein</fullName>
    </recommendedName>
</protein>
<gene>
    <name evidence="3" type="ORF">NT6N_16210</name>
</gene>
<sequence>MKNDLPPKITDRLQAILRRVRRLQVSRGILGVLTIFLASVLVVMAVDFFLAPVPPSVRLGLFIAILVVTLVSGWALFWKPLRRKIGLLQIARWLEVRHPEMQERISTAMELAGTSGAGTSASLLNELIAEAEVDVQDLDPQIEVRAQRVKAWLWPTAGLIAVFLLLFIVWPAQTSRLLVRAVAPFSETGNAGAIAFDIRPGDMEVLEDDPVEIKVLYQGSINDTLTLETTHENGEVTEERMAFTGEEDGQHVAVYQLPAASKSFRYRVRAGRDESDAYKVTVWPKPRIAGLEAIYDFPEYTGFARAKNKIQKAGIEAVVGTNIRIEGTANTPVESARFLLDDQEVGSSRIDSRASGGTLNIDFPLSKAQSGVGKIMLKHRLGEEVEVARFPVKALPDEAPKISILTPTQRELKVRRDDQLPITYQVVEHIGLQSVEIDLEINGHRVSPMSQVLPTRIKNSKQALWNGESRIYIGGILERHPKAREVKLRLRVKDNRPSDLGGPGIGESETIVLKISRNAESLVRQELRAQESDIREATEKAKRDIQDAAARMDRQKEKVEKGELDKNTKKDLEKAREKLAEAEEKLEELAERMKNSVHAQKAKTVEKAAEKAKEAREAAETLPLNDTPEARKKDMEKAREAAEKAIEDLDKLQRQMEQDREKVEDLAKLNDLAQKEQELARKAEAQAREEANQPDQENKADDQWKNDQKQVQEDLRREVSERPDAKAEASQQQAEQARELAKEARELGEQQKQLAQQADKNKPDDAEAKQQQDANALQKQLEKEQKKILEEAKEQLAEAQQNQEKRADQLPEAVAEAKKALDELQKDQPKAAAEAAKKAAENLDQLAKPEEQAKGEKADGDENKQAGNEEAQQAGEEKQGDQAAPELKDLAERQEKVAEALEALGEGNNAEAQKALQELQAEAAKELAKDVAAIPDIDGRSPEKNEALDKARQADDHAREAAKQAGEGKQEGAAQRNEAAAEALEKAADALEAEAERLDEQAAEAAKQAKGQQGKQAQQKQAPADGKQLADALQKAAEAAQADNAAEAAEAAKEAAEALDQAAQQAMQNMKSGQQPGQNQGEPKPGEQPGEQMADQPGEKPGEQPQEGDPQSQPDPGVPPELAKLGVSAKDWEKLKTMMKSDVAGSGAAGIPEDYRGLVRKYFQEVAREGKEGN</sequence>
<dbReference type="EMBL" id="AP026866">
    <property type="protein sequence ID" value="BDS06581.1"/>
    <property type="molecule type" value="Genomic_DNA"/>
</dbReference>
<feature type="region of interest" description="Disordered" evidence="1">
    <location>
        <begin position="594"/>
        <end position="906"/>
    </location>
</feature>
<name>A0AAT9FKQ7_9BACT</name>
<feature type="compositionally biased region" description="Basic and acidic residues" evidence="1">
    <location>
        <begin position="628"/>
        <end position="727"/>
    </location>
</feature>
<dbReference type="PANTHER" id="PTHR34491:SF74">
    <property type="entry name" value="DUF4456 DOMAIN-CONTAINING PROTEIN"/>
    <property type="match status" value="1"/>
</dbReference>
<feature type="transmembrane region" description="Helical" evidence="2">
    <location>
        <begin position="57"/>
        <end position="78"/>
    </location>
</feature>
<dbReference type="AlphaFoldDB" id="A0AAT9FKQ7"/>
<dbReference type="PANTHER" id="PTHR34491">
    <property type="entry name" value="A-TYPE INCLUSION PROTEIN, PUTATIVE-RELATED"/>
    <property type="match status" value="1"/>
</dbReference>
<feature type="compositionally biased region" description="Low complexity" evidence="1">
    <location>
        <begin position="865"/>
        <end position="874"/>
    </location>
</feature>
<keyword evidence="2" id="KW-0812">Transmembrane</keyword>
<keyword evidence="2" id="KW-1133">Transmembrane helix</keyword>
<feature type="compositionally biased region" description="Basic and acidic residues" evidence="1">
    <location>
        <begin position="759"/>
        <end position="770"/>
    </location>
</feature>
<feature type="compositionally biased region" description="Basic and acidic residues" evidence="1">
    <location>
        <begin position="937"/>
        <end position="970"/>
    </location>
</feature>
<feature type="compositionally biased region" description="Polar residues" evidence="1">
    <location>
        <begin position="1067"/>
        <end position="1081"/>
    </location>
</feature>
<feature type="compositionally biased region" description="Low complexity" evidence="1">
    <location>
        <begin position="1003"/>
        <end position="1049"/>
    </location>
</feature>
<evidence type="ECO:0000256" key="1">
    <source>
        <dbReference type="SAM" id="MobiDB-lite"/>
    </source>
</evidence>
<organism evidence="3">
    <name type="scientific">Oceaniferula spumae</name>
    <dbReference type="NCBI Taxonomy" id="2979115"/>
    <lineage>
        <taxon>Bacteria</taxon>
        <taxon>Pseudomonadati</taxon>
        <taxon>Verrucomicrobiota</taxon>
        <taxon>Verrucomicrobiia</taxon>
        <taxon>Verrucomicrobiales</taxon>
        <taxon>Verrucomicrobiaceae</taxon>
        <taxon>Oceaniferula</taxon>
    </lineage>
</organism>
<reference evidence="3" key="1">
    <citation type="submission" date="2024-07" db="EMBL/GenBank/DDBJ databases">
        <title>Complete genome sequence of Verrucomicrobiaceae bacterium NT6N.</title>
        <authorList>
            <person name="Huang C."/>
            <person name="Takami H."/>
            <person name="Hamasaki K."/>
        </authorList>
    </citation>
    <scope>NUCLEOTIDE SEQUENCE</scope>
    <source>
        <strain evidence="3">NT6N</strain>
    </source>
</reference>
<dbReference type="KEGG" id="osu:NT6N_16210"/>
<evidence type="ECO:0000313" key="3">
    <source>
        <dbReference type="EMBL" id="BDS06581.1"/>
    </source>
</evidence>
<accession>A0AAT9FKQ7</accession>
<feature type="region of interest" description="Disordered" evidence="1">
    <location>
        <begin position="932"/>
        <end position="1128"/>
    </location>
</feature>
<feature type="transmembrane region" description="Helical" evidence="2">
    <location>
        <begin position="28"/>
        <end position="51"/>
    </location>
</feature>
<feature type="compositionally biased region" description="Basic and acidic residues" evidence="1">
    <location>
        <begin position="736"/>
        <end position="749"/>
    </location>
</feature>
<feature type="transmembrane region" description="Helical" evidence="2">
    <location>
        <begin position="151"/>
        <end position="170"/>
    </location>
</feature>
<keyword evidence="2" id="KW-0472">Membrane</keyword>
<feature type="compositionally biased region" description="Basic and acidic residues" evidence="1">
    <location>
        <begin position="875"/>
        <end position="899"/>
    </location>
</feature>